<keyword evidence="3" id="KW-1185">Reference proteome</keyword>
<accession>A0A9N9HK88</accession>
<comment type="caution">
    <text evidence="2">The sequence shown here is derived from an EMBL/GenBank/DDBJ whole genome shotgun (WGS) entry which is preliminary data.</text>
</comment>
<reference evidence="2" key="1">
    <citation type="submission" date="2021-06" db="EMBL/GenBank/DDBJ databases">
        <authorList>
            <person name="Kallberg Y."/>
            <person name="Tangrot J."/>
            <person name="Rosling A."/>
        </authorList>
    </citation>
    <scope>NUCLEOTIDE SEQUENCE</scope>
    <source>
        <strain evidence="2">IN212</strain>
    </source>
</reference>
<name>A0A9N9HK88_9GLOM</name>
<dbReference type="EMBL" id="CAJVPZ010017568">
    <property type="protein sequence ID" value="CAG8681139.1"/>
    <property type="molecule type" value="Genomic_DNA"/>
</dbReference>
<sequence>AYVVRVADKDGWSVAAKMTSGDMSDPMSELFISYGRGYYSNNQPQPVQVQVPSLYMPSGIQPQPFVYPNWQQISSQRMFCPPPTNNYWDETHSRDLSGSSLGQQPFHNSWSPNPWGKGHYANECGSRKHMSSSFRDESSGPKRS</sequence>
<evidence type="ECO:0000313" key="3">
    <source>
        <dbReference type="Proteomes" id="UP000789396"/>
    </source>
</evidence>
<dbReference type="AlphaFoldDB" id="A0A9N9HK88"/>
<organism evidence="2 3">
    <name type="scientific">Racocetra fulgida</name>
    <dbReference type="NCBI Taxonomy" id="60492"/>
    <lineage>
        <taxon>Eukaryota</taxon>
        <taxon>Fungi</taxon>
        <taxon>Fungi incertae sedis</taxon>
        <taxon>Mucoromycota</taxon>
        <taxon>Glomeromycotina</taxon>
        <taxon>Glomeromycetes</taxon>
        <taxon>Diversisporales</taxon>
        <taxon>Gigasporaceae</taxon>
        <taxon>Racocetra</taxon>
    </lineage>
</organism>
<feature type="compositionally biased region" description="Basic and acidic residues" evidence="1">
    <location>
        <begin position="134"/>
        <end position="144"/>
    </location>
</feature>
<feature type="region of interest" description="Disordered" evidence="1">
    <location>
        <begin position="84"/>
        <end position="144"/>
    </location>
</feature>
<evidence type="ECO:0000313" key="2">
    <source>
        <dbReference type="EMBL" id="CAG8681139.1"/>
    </source>
</evidence>
<proteinExistence type="predicted"/>
<gene>
    <name evidence="2" type="ORF">RFULGI_LOCUS9617</name>
</gene>
<evidence type="ECO:0000256" key="1">
    <source>
        <dbReference type="SAM" id="MobiDB-lite"/>
    </source>
</evidence>
<protein>
    <submittedName>
        <fullName evidence="2">16093_t:CDS:1</fullName>
    </submittedName>
</protein>
<dbReference type="Proteomes" id="UP000789396">
    <property type="component" value="Unassembled WGS sequence"/>
</dbReference>
<feature type="compositionally biased region" description="Polar residues" evidence="1">
    <location>
        <begin position="96"/>
        <end position="112"/>
    </location>
</feature>
<feature type="non-terminal residue" evidence="2">
    <location>
        <position position="144"/>
    </location>
</feature>